<evidence type="ECO:0000256" key="1">
    <source>
        <dbReference type="ARBA" id="ARBA00004496"/>
    </source>
</evidence>
<keyword evidence="5" id="KW-0598">Phosphotransferase system</keyword>
<proteinExistence type="predicted"/>
<evidence type="ECO:0000256" key="2">
    <source>
        <dbReference type="ARBA" id="ARBA00022448"/>
    </source>
</evidence>
<dbReference type="InterPro" id="IPR011055">
    <property type="entry name" value="Dup_hybrid_motif"/>
</dbReference>
<protein>
    <submittedName>
        <fullName evidence="8">PTS glucose transporter subunit IIA</fullName>
    </submittedName>
</protein>
<keyword evidence="2" id="KW-0813">Transport</keyword>
<dbReference type="InterPro" id="IPR050890">
    <property type="entry name" value="PTS_EIIA_component"/>
</dbReference>
<dbReference type="PANTHER" id="PTHR45008">
    <property type="entry name" value="PTS SYSTEM GLUCOSE-SPECIFIC EIIA COMPONENT"/>
    <property type="match status" value="1"/>
</dbReference>
<dbReference type="KEGG" id="awe:JG540_07205"/>
<dbReference type="Gene3D" id="2.70.70.10">
    <property type="entry name" value="Glucose Permease (Domain IIA)"/>
    <property type="match status" value="1"/>
</dbReference>
<dbReference type="PROSITE" id="PS51093">
    <property type="entry name" value="PTS_EIIA_TYPE_1"/>
    <property type="match status" value="1"/>
</dbReference>
<keyword evidence="6" id="KW-0418">Kinase</keyword>
<evidence type="ECO:0000256" key="4">
    <source>
        <dbReference type="ARBA" id="ARBA00022679"/>
    </source>
</evidence>
<sequence length="151" mass="15399">MTLTVSAPLAGRLIAVEDVPDPVFSGKFVGPGVAVDPDRAEQVTAVAPISGKVAKVHPHAFVIVSDGAQGILVHLGLDTVQLAGKGFEVLVQEGAQVQAGDPVVTWSPAQVEQGGRNPIVPVIALEADEAALVLSQPGAEVTVGQTLMTVK</sequence>
<evidence type="ECO:0000256" key="6">
    <source>
        <dbReference type="ARBA" id="ARBA00022777"/>
    </source>
</evidence>
<accession>A0A7T7M8H6</accession>
<evidence type="ECO:0000256" key="5">
    <source>
        <dbReference type="ARBA" id="ARBA00022683"/>
    </source>
</evidence>
<dbReference type="SUPFAM" id="SSF51261">
    <property type="entry name" value="Duplicated hybrid motif"/>
    <property type="match status" value="1"/>
</dbReference>
<dbReference type="Proteomes" id="UP000595895">
    <property type="component" value="Chromosome"/>
</dbReference>
<dbReference type="GO" id="GO:0009401">
    <property type="term" value="P:phosphoenolpyruvate-dependent sugar phosphotransferase system"/>
    <property type="evidence" value="ECO:0007669"/>
    <property type="project" value="UniProtKB-KW"/>
</dbReference>
<keyword evidence="4" id="KW-0808">Transferase</keyword>
<keyword evidence="3 8" id="KW-0762">Sugar transport</keyword>
<evidence type="ECO:0000259" key="7">
    <source>
        <dbReference type="PROSITE" id="PS51093"/>
    </source>
</evidence>
<dbReference type="RefSeq" id="WP_200274960.1">
    <property type="nucleotide sequence ID" value="NZ_CP066802.1"/>
</dbReference>
<reference evidence="8 9" key="1">
    <citation type="submission" date="2020-12" db="EMBL/GenBank/DDBJ databases">
        <authorList>
            <person name="Zhou J."/>
        </authorList>
    </citation>
    <scope>NUCLEOTIDE SEQUENCE [LARGE SCALE GENOMIC DNA]</scope>
    <source>
        <strain evidence="8 9">CCUG 61299</strain>
    </source>
</reference>
<dbReference type="PANTHER" id="PTHR45008:SF1">
    <property type="entry name" value="PTS SYSTEM GLUCOSE-SPECIFIC EIIA COMPONENT"/>
    <property type="match status" value="1"/>
</dbReference>
<name>A0A7T7M8H6_9ACTO</name>
<organism evidence="8 9">
    <name type="scientific">Actinomyces weissii</name>
    <dbReference type="NCBI Taxonomy" id="675090"/>
    <lineage>
        <taxon>Bacteria</taxon>
        <taxon>Bacillati</taxon>
        <taxon>Actinomycetota</taxon>
        <taxon>Actinomycetes</taxon>
        <taxon>Actinomycetales</taxon>
        <taxon>Actinomycetaceae</taxon>
        <taxon>Actinomyces</taxon>
    </lineage>
</organism>
<dbReference type="NCBIfam" id="TIGR00830">
    <property type="entry name" value="PTBA"/>
    <property type="match status" value="1"/>
</dbReference>
<keyword evidence="9" id="KW-1185">Reference proteome</keyword>
<dbReference type="AlphaFoldDB" id="A0A7T7M8H6"/>
<evidence type="ECO:0000313" key="8">
    <source>
        <dbReference type="EMBL" id="QQM66851.1"/>
    </source>
</evidence>
<feature type="domain" description="PTS EIIA type-1" evidence="7">
    <location>
        <begin position="21"/>
        <end position="126"/>
    </location>
</feature>
<evidence type="ECO:0000256" key="3">
    <source>
        <dbReference type="ARBA" id="ARBA00022597"/>
    </source>
</evidence>
<dbReference type="EMBL" id="CP066802">
    <property type="protein sequence ID" value="QQM66851.1"/>
    <property type="molecule type" value="Genomic_DNA"/>
</dbReference>
<gene>
    <name evidence="8" type="ORF">JG540_07205</name>
</gene>
<dbReference type="GO" id="GO:0016301">
    <property type="term" value="F:kinase activity"/>
    <property type="evidence" value="ECO:0007669"/>
    <property type="project" value="UniProtKB-KW"/>
</dbReference>
<dbReference type="GO" id="GO:0005737">
    <property type="term" value="C:cytoplasm"/>
    <property type="evidence" value="ECO:0007669"/>
    <property type="project" value="UniProtKB-SubCell"/>
</dbReference>
<dbReference type="InterPro" id="IPR001127">
    <property type="entry name" value="PTS_EIIA_1_perm"/>
</dbReference>
<dbReference type="Pfam" id="PF00358">
    <property type="entry name" value="PTS_EIIA_1"/>
    <property type="match status" value="1"/>
</dbReference>
<evidence type="ECO:0000313" key="9">
    <source>
        <dbReference type="Proteomes" id="UP000595895"/>
    </source>
</evidence>
<comment type="subcellular location">
    <subcellularLocation>
        <location evidence="1">Cytoplasm</location>
    </subcellularLocation>
</comment>